<reference evidence="12" key="2">
    <citation type="submission" date="2025-08" db="UniProtKB">
        <authorList>
            <consortium name="Ensembl"/>
        </authorList>
    </citation>
    <scope>IDENTIFICATION</scope>
</reference>
<evidence type="ECO:0000256" key="3">
    <source>
        <dbReference type="ARBA" id="ARBA00022490"/>
    </source>
</evidence>
<feature type="zinc finger region" description="C3H1-type" evidence="10">
    <location>
        <begin position="47"/>
        <end position="73"/>
    </location>
</feature>
<dbReference type="Gene3D" id="3.30.1370.210">
    <property type="match status" value="2"/>
</dbReference>
<dbReference type="GO" id="GO:0008270">
    <property type="term" value="F:zinc ion binding"/>
    <property type="evidence" value="ECO:0007669"/>
    <property type="project" value="UniProtKB-KW"/>
</dbReference>
<keyword evidence="8" id="KW-0539">Nucleus</keyword>
<gene>
    <name evidence="12" type="primary">MBNL1</name>
</gene>
<comment type="similarity">
    <text evidence="9">Belongs to the muscleblind family.</text>
</comment>
<sequence>MAVNLTPIRDTKWLTLEVCREFQRGTCSRPDSECKFAHPAKSCQVENGRVIACFDSLKGRCSRENCKYLHPPPHLKTQLEINGRNNLIQQKNMAMLAQQMQLANAMMPSTQLQPTCMPVPMFSVTPSLASNASAAVAAAFNPYLGPVSPGLMPSEIMSSGPVLVTSNPNVSMPSAAAAAAAQKLMRTDRLEVCREYQRGNCTRGESDCRFAHPSDSTMIDTNDNTVTVCMDYIKGRCSREKCKYFHPPAHLQAKIKAGQHQVNQAAAAVAMGLSPVLPPLPKRPTVEKANGATAMFNAANMFQYQQALANMQFQQQFIPSGSILCMTPATSVEWDWTGLGQTVGCRQVPMMHGATPATVSAANSSATSVPFATATANQIPIISTDHLTSHKYVTQM</sequence>
<dbReference type="GO" id="GO:0003723">
    <property type="term" value="F:RNA binding"/>
    <property type="evidence" value="ECO:0007669"/>
    <property type="project" value="TreeGrafter"/>
</dbReference>
<evidence type="ECO:0000256" key="4">
    <source>
        <dbReference type="ARBA" id="ARBA00022723"/>
    </source>
</evidence>
<protein>
    <submittedName>
        <fullName evidence="12">Muscleblind like splicing regulator 1</fullName>
    </submittedName>
</protein>
<accession>A0A8K9XSF8</accession>
<dbReference type="InterPro" id="IPR000571">
    <property type="entry name" value="Znf_CCCH"/>
</dbReference>
<feature type="domain" description="C3H1-type" evidence="11">
    <location>
        <begin position="187"/>
        <end position="215"/>
    </location>
</feature>
<dbReference type="Proteomes" id="UP000694395">
    <property type="component" value="Chromosome 27"/>
</dbReference>
<evidence type="ECO:0000256" key="7">
    <source>
        <dbReference type="ARBA" id="ARBA00022833"/>
    </source>
</evidence>
<feature type="zinc finger region" description="C3H1-type" evidence="10">
    <location>
        <begin position="13"/>
        <end position="41"/>
    </location>
</feature>
<keyword evidence="7 10" id="KW-0862">Zinc</keyword>
<evidence type="ECO:0000256" key="6">
    <source>
        <dbReference type="ARBA" id="ARBA00022771"/>
    </source>
</evidence>
<feature type="domain" description="C3H1-type" evidence="11">
    <location>
        <begin position="47"/>
        <end position="73"/>
    </location>
</feature>
<keyword evidence="13" id="KW-1185">Reference proteome</keyword>
<reference evidence="12" key="3">
    <citation type="submission" date="2025-09" db="UniProtKB">
        <authorList>
            <consortium name="Ensembl"/>
        </authorList>
    </citation>
    <scope>IDENTIFICATION</scope>
</reference>
<dbReference type="FunFam" id="3.30.1370.210:FF:000004">
    <property type="entry name" value="Muscleblind like splicing regulator 1"/>
    <property type="match status" value="1"/>
</dbReference>
<dbReference type="SMART" id="SM00356">
    <property type="entry name" value="ZnF_C3H1"/>
    <property type="match status" value="4"/>
</dbReference>
<dbReference type="GO" id="GO:0043484">
    <property type="term" value="P:regulation of RNA splicing"/>
    <property type="evidence" value="ECO:0007669"/>
    <property type="project" value="TreeGrafter"/>
</dbReference>
<dbReference type="Ensembl" id="ENSOMYT00000122818.1">
    <property type="protein sequence ID" value="ENSOMYP00000136935.1"/>
    <property type="gene ID" value="ENSOMYG00000051233.1"/>
</dbReference>
<feature type="zinc finger region" description="C3H1-type" evidence="10">
    <location>
        <begin position="187"/>
        <end position="215"/>
    </location>
</feature>
<evidence type="ECO:0000313" key="13">
    <source>
        <dbReference type="Proteomes" id="UP000694395"/>
    </source>
</evidence>
<evidence type="ECO:0000256" key="10">
    <source>
        <dbReference type="PROSITE-ProRule" id="PRU00723"/>
    </source>
</evidence>
<name>A0A8K9XSF8_ONCMY</name>
<evidence type="ECO:0000259" key="11">
    <source>
        <dbReference type="PROSITE" id="PS50103"/>
    </source>
</evidence>
<organism evidence="12 13">
    <name type="scientific">Oncorhynchus mykiss</name>
    <name type="common">Rainbow trout</name>
    <name type="synonym">Salmo gairdneri</name>
    <dbReference type="NCBI Taxonomy" id="8022"/>
    <lineage>
        <taxon>Eukaryota</taxon>
        <taxon>Metazoa</taxon>
        <taxon>Chordata</taxon>
        <taxon>Craniata</taxon>
        <taxon>Vertebrata</taxon>
        <taxon>Euteleostomi</taxon>
        <taxon>Actinopterygii</taxon>
        <taxon>Neopterygii</taxon>
        <taxon>Teleostei</taxon>
        <taxon>Protacanthopterygii</taxon>
        <taxon>Salmoniformes</taxon>
        <taxon>Salmonidae</taxon>
        <taxon>Salmoninae</taxon>
        <taxon>Oncorhynchus</taxon>
    </lineage>
</organism>
<dbReference type="PROSITE" id="PS50103">
    <property type="entry name" value="ZF_C3H1"/>
    <property type="match status" value="4"/>
</dbReference>
<dbReference type="GO" id="GO:0005654">
    <property type="term" value="C:nucleoplasm"/>
    <property type="evidence" value="ECO:0007669"/>
    <property type="project" value="TreeGrafter"/>
</dbReference>
<dbReference type="Pfam" id="PF14608">
    <property type="entry name" value="zf-CCCH_2"/>
    <property type="match status" value="1"/>
</dbReference>
<evidence type="ECO:0000256" key="9">
    <source>
        <dbReference type="ARBA" id="ARBA00038226"/>
    </source>
</evidence>
<dbReference type="PANTHER" id="PTHR12675">
    <property type="entry name" value="MUSCLEBLIND-LIKE PROTEIN"/>
    <property type="match status" value="1"/>
</dbReference>
<dbReference type="PANTHER" id="PTHR12675:SF7">
    <property type="entry name" value="MUSCLEBLIND-LIKE PROTEIN 1"/>
    <property type="match status" value="1"/>
</dbReference>
<dbReference type="InterPro" id="IPR041367">
    <property type="entry name" value="Znf-CCCH_4"/>
</dbReference>
<evidence type="ECO:0000256" key="1">
    <source>
        <dbReference type="ARBA" id="ARBA00004123"/>
    </source>
</evidence>
<evidence type="ECO:0000256" key="8">
    <source>
        <dbReference type="ARBA" id="ARBA00023242"/>
    </source>
</evidence>
<dbReference type="InterPro" id="IPR054429">
    <property type="entry name" value="Znf-CCCH_Muscleblind-like"/>
</dbReference>
<comment type="subcellular location">
    <subcellularLocation>
        <location evidence="2">Cytoplasm</location>
    </subcellularLocation>
    <subcellularLocation>
        <location evidence="1">Nucleus</location>
    </subcellularLocation>
</comment>
<feature type="zinc finger region" description="C3H1-type" evidence="10">
    <location>
        <begin position="223"/>
        <end position="249"/>
    </location>
</feature>
<dbReference type="Pfam" id="PF18044">
    <property type="entry name" value="zf-CCCH_4"/>
    <property type="match status" value="1"/>
</dbReference>
<keyword evidence="4 10" id="KW-0479">Metal-binding</keyword>
<dbReference type="AlphaFoldDB" id="A0A8K9XSF8"/>
<keyword evidence="3" id="KW-0963">Cytoplasm</keyword>
<evidence type="ECO:0000256" key="2">
    <source>
        <dbReference type="ARBA" id="ARBA00004496"/>
    </source>
</evidence>
<keyword evidence="6 10" id="KW-0863">Zinc-finger</keyword>
<evidence type="ECO:0000313" key="12">
    <source>
        <dbReference type="Ensembl" id="ENSOMYP00000136935.1"/>
    </source>
</evidence>
<evidence type="ECO:0000256" key="5">
    <source>
        <dbReference type="ARBA" id="ARBA00022737"/>
    </source>
</evidence>
<feature type="domain" description="C3H1-type" evidence="11">
    <location>
        <begin position="13"/>
        <end position="41"/>
    </location>
</feature>
<proteinExistence type="inferred from homology"/>
<dbReference type="FunFam" id="3.30.1370.210:FF:000002">
    <property type="entry name" value="Muscleblind-like 1 isoform 2"/>
    <property type="match status" value="1"/>
</dbReference>
<dbReference type="Pfam" id="PF22628">
    <property type="entry name" value="zf-CCCH_10"/>
    <property type="match status" value="2"/>
</dbReference>
<dbReference type="GeneTree" id="ENSGT00950000182897"/>
<dbReference type="GO" id="GO:0005737">
    <property type="term" value="C:cytoplasm"/>
    <property type="evidence" value="ECO:0007669"/>
    <property type="project" value="UniProtKB-SubCell"/>
</dbReference>
<feature type="domain" description="C3H1-type" evidence="11">
    <location>
        <begin position="223"/>
        <end position="249"/>
    </location>
</feature>
<reference evidence="12" key="1">
    <citation type="submission" date="2020-07" db="EMBL/GenBank/DDBJ databases">
        <title>A long reads based de novo assembly of the rainbow trout Arlee double haploid line genome.</title>
        <authorList>
            <person name="Gao G."/>
            <person name="Palti Y."/>
        </authorList>
    </citation>
    <scope>NUCLEOTIDE SEQUENCE [LARGE SCALE GENOMIC DNA]</scope>
</reference>
<keyword evidence="5" id="KW-0677">Repeat</keyword>